<reference evidence="7 8" key="1">
    <citation type="journal article" date="2023" name="Environ Microbiome">
        <title>A coral-associated actinobacterium mitigates coral bleaching under heat stress.</title>
        <authorList>
            <person name="Li J."/>
            <person name="Zou Y."/>
            <person name="Li Q."/>
            <person name="Zhang J."/>
            <person name="Bourne D.G."/>
            <person name="Lyu Y."/>
            <person name="Liu C."/>
            <person name="Zhang S."/>
        </authorList>
    </citation>
    <scope>NUCLEOTIDE SEQUENCE [LARGE SCALE GENOMIC DNA]</scope>
    <source>
        <strain evidence="7 8">SCSIO 13291</strain>
    </source>
</reference>
<evidence type="ECO:0000259" key="6">
    <source>
        <dbReference type="PROSITE" id="PS50983"/>
    </source>
</evidence>
<keyword evidence="4 5" id="KW-0732">Signal</keyword>
<evidence type="ECO:0000313" key="8">
    <source>
        <dbReference type="Proteomes" id="UP001434337"/>
    </source>
</evidence>
<feature type="chain" id="PRO_5045388896" evidence="5">
    <location>
        <begin position="29"/>
        <end position="368"/>
    </location>
</feature>
<dbReference type="RefSeq" id="WP_232549295.1">
    <property type="nucleotide sequence ID" value="NZ_CP115965.1"/>
</dbReference>
<dbReference type="InterPro" id="IPR051313">
    <property type="entry name" value="Bact_iron-sidero_bind"/>
</dbReference>
<dbReference type="PANTHER" id="PTHR30532:SF24">
    <property type="entry name" value="FERRIC ENTEROBACTIN-BINDING PERIPLASMIC PROTEIN FEPB"/>
    <property type="match status" value="1"/>
</dbReference>
<feature type="signal peptide" evidence="5">
    <location>
        <begin position="1"/>
        <end position="28"/>
    </location>
</feature>
<dbReference type="Proteomes" id="UP001434337">
    <property type="component" value="Chromosome"/>
</dbReference>
<dbReference type="EMBL" id="CP115965">
    <property type="protein sequence ID" value="WZW98689.1"/>
    <property type="molecule type" value="Genomic_DNA"/>
</dbReference>
<accession>A0ABZ3C7H8</accession>
<dbReference type="Gene3D" id="3.40.50.1980">
    <property type="entry name" value="Nitrogenase molybdenum iron protein domain"/>
    <property type="match status" value="2"/>
</dbReference>
<dbReference type="SUPFAM" id="SSF53807">
    <property type="entry name" value="Helical backbone' metal receptor"/>
    <property type="match status" value="1"/>
</dbReference>
<comment type="similarity">
    <text evidence="2">Belongs to the bacterial solute-binding protein 8 family.</text>
</comment>
<protein>
    <submittedName>
        <fullName evidence="7">ABC transporter substrate-binding protein</fullName>
    </submittedName>
</protein>
<dbReference type="InterPro" id="IPR002491">
    <property type="entry name" value="ABC_transptr_periplasmic_BD"/>
</dbReference>
<organism evidence="7 8">
    <name type="scientific">Propioniciclava soli</name>
    <dbReference type="NCBI Taxonomy" id="2775081"/>
    <lineage>
        <taxon>Bacteria</taxon>
        <taxon>Bacillati</taxon>
        <taxon>Actinomycetota</taxon>
        <taxon>Actinomycetes</taxon>
        <taxon>Propionibacteriales</taxon>
        <taxon>Propionibacteriaceae</taxon>
        <taxon>Propioniciclava</taxon>
    </lineage>
</organism>
<keyword evidence="8" id="KW-1185">Reference proteome</keyword>
<dbReference type="Pfam" id="PF01497">
    <property type="entry name" value="Peripla_BP_2"/>
    <property type="match status" value="1"/>
</dbReference>
<evidence type="ECO:0000256" key="4">
    <source>
        <dbReference type="ARBA" id="ARBA00022729"/>
    </source>
</evidence>
<dbReference type="PROSITE" id="PS51257">
    <property type="entry name" value="PROKAR_LIPOPROTEIN"/>
    <property type="match status" value="1"/>
</dbReference>
<name>A0ABZ3C7H8_9ACTN</name>
<evidence type="ECO:0000256" key="1">
    <source>
        <dbReference type="ARBA" id="ARBA00004196"/>
    </source>
</evidence>
<dbReference type="PROSITE" id="PS50983">
    <property type="entry name" value="FE_B12_PBP"/>
    <property type="match status" value="1"/>
</dbReference>
<comment type="subcellular location">
    <subcellularLocation>
        <location evidence="1">Cell envelope</location>
    </subcellularLocation>
</comment>
<evidence type="ECO:0000256" key="2">
    <source>
        <dbReference type="ARBA" id="ARBA00008814"/>
    </source>
</evidence>
<evidence type="ECO:0000256" key="3">
    <source>
        <dbReference type="ARBA" id="ARBA00022448"/>
    </source>
</evidence>
<dbReference type="PANTHER" id="PTHR30532">
    <property type="entry name" value="IRON III DICITRATE-BINDING PERIPLASMIC PROTEIN"/>
    <property type="match status" value="1"/>
</dbReference>
<gene>
    <name evidence="7" type="ORF">PCC79_00330</name>
</gene>
<feature type="domain" description="Fe/B12 periplasmic-binding" evidence="6">
    <location>
        <begin position="83"/>
        <end position="347"/>
    </location>
</feature>
<evidence type="ECO:0000313" key="7">
    <source>
        <dbReference type="EMBL" id="WZW98689.1"/>
    </source>
</evidence>
<proteinExistence type="inferred from homology"/>
<evidence type="ECO:0000256" key="5">
    <source>
        <dbReference type="SAM" id="SignalP"/>
    </source>
</evidence>
<sequence length="368" mass="38723">MKVQVSRRVGIKMFAAGIAVTLAGCGTASTPTSTGGESATEATTSAAADASLLPAAEGVTRYPLELTTQWGTTTLTERPARIAAVTGSQDDAQALAAIGVTPALASEYTTDVWLEQALGEPIPDRFVMNDGTLPFEQIAAADPDLIIALGDLTDTYDRLSSIAPVLDSGESASEQTRATDWPDLLARLGQTLDLSQAAQTALDAEEEFFATFRSDHPELQGRTLSYVVYYGEEGGLQYHSSQGSAVARVFEQMGFAVPAGASGLQYRQEISQELISAIDADVILFSDNSDGHAATVTDQPLFQALPAVQDGRLVHIVNNATSDGRQSFTIDGQEYEGNVPWALARSGPLSGVWAAEQLAPHIVSAAQG</sequence>
<keyword evidence="3" id="KW-0813">Transport</keyword>